<dbReference type="EMBL" id="MGGD01000051">
    <property type="protein sequence ID" value="OGM19906.1"/>
    <property type="molecule type" value="Genomic_DNA"/>
</dbReference>
<dbReference type="Proteomes" id="UP000176741">
    <property type="component" value="Unassembled WGS sequence"/>
</dbReference>
<gene>
    <name evidence="1" type="ORF">A2771_02285</name>
</gene>
<name>A0A1F7XY02_9BACT</name>
<sequence length="159" mass="17551">MALLLTEELVREAINLALPSVRELTAKHTWGPKGVAIVVDAKGLSAPFVFVMDELGPRGTWTNRKDEFIDFLQVARMKAQLARRYGSTTSSIIANHPWSLEEGEYLYPGGVAEDTDLGVGASGAYGDTDEACAWVIWNTILLVCKRKIAEMREQGINRL</sequence>
<protein>
    <submittedName>
        <fullName evidence="1">Uncharacterized protein</fullName>
    </submittedName>
</protein>
<evidence type="ECO:0000313" key="2">
    <source>
        <dbReference type="Proteomes" id="UP000176741"/>
    </source>
</evidence>
<comment type="caution">
    <text evidence="1">The sequence shown here is derived from an EMBL/GenBank/DDBJ whole genome shotgun (WGS) entry which is preliminary data.</text>
</comment>
<evidence type="ECO:0000313" key="1">
    <source>
        <dbReference type="EMBL" id="OGM19906.1"/>
    </source>
</evidence>
<dbReference type="AlphaFoldDB" id="A0A1F7XY02"/>
<accession>A0A1F7XY02</accession>
<proteinExistence type="predicted"/>
<organism evidence="1 2">
    <name type="scientific">Candidatus Woesebacteria bacterium RIFCSPHIGHO2_01_FULL_38_26b</name>
    <dbReference type="NCBI Taxonomy" id="1802491"/>
    <lineage>
        <taxon>Bacteria</taxon>
        <taxon>Candidatus Woeseibacteriota</taxon>
    </lineage>
</organism>
<reference evidence="1 2" key="1">
    <citation type="journal article" date="2016" name="Nat. Commun.">
        <title>Thousands of microbial genomes shed light on interconnected biogeochemical processes in an aquifer system.</title>
        <authorList>
            <person name="Anantharaman K."/>
            <person name="Brown C.T."/>
            <person name="Hug L.A."/>
            <person name="Sharon I."/>
            <person name="Castelle C.J."/>
            <person name="Probst A.J."/>
            <person name="Thomas B.C."/>
            <person name="Singh A."/>
            <person name="Wilkins M.J."/>
            <person name="Karaoz U."/>
            <person name="Brodie E.L."/>
            <person name="Williams K.H."/>
            <person name="Hubbard S.S."/>
            <person name="Banfield J.F."/>
        </authorList>
    </citation>
    <scope>NUCLEOTIDE SEQUENCE [LARGE SCALE GENOMIC DNA]</scope>
</reference>